<dbReference type="Proteomes" id="UP000799750">
    <property type="component" value="Unassembled WGS sequence"/>
</dbReference>
<evidence type="ECO:0000313" key="3">
    <source>
        <dbReference type="Proteomes" id="UP000799750"/>
    </source>
</evidence>
<evidence type="ECO:0000256" key="1">
    <source>
        <dbReference type="SAM" id="MobiDB-lite"/>
    </source>
</evidence>
<dbReference type="OrthoDB" id="5428259at2759"/>
<organism evidence="2 3">
    <name type="scientific">Lophium mytilinum</name>
    <dbReference type="NCBI Taxonomy" id="390894"/>
    <lineage>
        <taxon>Eukaryota</taxon>
        <taxon>Fungi</taxon>
        <taxon>Dikarya</taxon>
        <taxon>Ascomycota</taxon>
        <taxon>Pezizomycotina</taxon>
        <taxon>Dothideomycetes</taxon>
        <taxon>Pleosporomycetidae</taxon>
        <taxon>Mytilinidiales</taxon>
        <taxon>Mytilinidiaceae</taxon>
        <taxon>Lophium</taxon>
    </lineage>
</organism>
<evidence type="ECO:0000313" key="2">
    <source>
        <dbReference type="EMBL" id="KAF2499631.1"/>
    </source>
</evidence>
<feature type="compositionally biased region" description="Low complexity" evidence="1">
    <location>
        <begin position="89"/>
        <end position="104"/>
    </location>
</feature>
<feature type="region of interest" description="Disordered" evidence="1">
    <location>
        <begin position="452"/>
        <end position="471"/>
    </location>
</feature>
<feature type="region of interest" description="Disordered" evidence="1">
    <location>
        <begin position="75"/>
        <end position="176"/>
    </location>
</feature>
<accession>A0A6A6R4H3</accession>
<gene>
    <name evidence="2" type="ORF">BU16DRAFT_278531</name>
</gene>
<dbReference type="EMBL" id="MU004184">
    <property type="protein sequence ID" value="KAF2499631.1"/>
    <property type="molecule type" value="Genomic_DNA"/>
</dbReference>
<sequence length="471" mass="53387">MPVTGTIPLHCNICPKKPNFSDVSHLLTHIASKGHLSHYYKVKVRSSSEDASRRLIEAYDRWYAEWNVENLMSDRMSQKDKKRTRARPSNRASSTSTSTAPAAPHRSRPRSSLNPLDPRLSENAVKVEDHTPTPPPMLDQAIRHRSFAPGMQLWPPSRSLSRRYGSPDYEDDDSISEPVGRRAYYYGANESAIMDDDTTTVTTEESTMSECTKLKGVYWPGMDIFDSATPEMRRKRNQKKDSSVLEQLEVNSKEVEPTEIIFTPQGTFKKQRRISGSSFEESSPIKLENSPKRPFVTRPVLAEMDTNRPRRTRQHIRQGTFPGAIRNNYDGASSGLDFEYGDFGQKKKGAFDVFQDQEVTFAHPAGFNYLTSEFHYTPPAPSPAFSFKPLANGFQYDNKENVDTLHHQPGFYGGGLPFPQPHFHHAPSGHDPHGLYYSSNQMSNYFNAYHPQDEEVDDQRTLTAPPSPCPH</sequence>
<dbReference type="AlphaFoldDB" id="A0A6A6R4H3"/>
<proteinExistence type="predicted"/>
<protein>
    <submittedName>
        <fullName evidence="2">Uncharacterized protein</fullName>
    </submittedName>
</protein>
<name>A0A6A6R4H3_9PEZI</name>
<reference evidence="2" key="1">
    <citation type="journal article" date="2020" name="Stud. Mycol.">
        <title>101 Dothideomycetes genomes: a test case for predicting lifestyles and emergence of pathogens.</title>
        <authorList>
            <person name="Haridas S."/>
            <person name="Albert R."/>
            <person name="Binder M."/>
            <person name="Bloem J."/>
            <person name="Labutti K."/>
            <person name="Salamov A."/>
            <person name="Andreopoulos B."/>
            <person name="Baker S."/>
            <person name="Barry K."/>
            <person name="Bills G."/>
            <person name="Bluhm B."/>
            <person name="Cannon C."/>
            <person name="Castanera R."/>
            <person name="Culley D."/>
            <person name="Daum C."/>
            <person name="Ezra D."/>
            <person name="Gonzalez J."/>
            <person name="Henrissat B."/>
            <person name="Kuo A."/>
            <person name="Liang C."/>
            <person name="Lipzen A."/>
            <person name="Lutzoni F."/>
            <person name="Magnuson J."/>
            <person name="Mondo S."/>
            <person name="Nolan M."/>
            <person name="Ohm R."/>
            <person name="Pangilinan J."/>
            <person name="Park H.-J."/>
            <person name="Ramirez L."/>
            <person name="Alfaro M."/>
            <person name="Sun H."/>
            <person name="Tritt A."/>
            <person name="Yoshinaga Y."/>
            <person name="Zwiers L.-H."/>
            <person name="Turgeon B."/>
            <person name="Goodwin S."/>
            <person name="Spatafora J."/>
            <person name="Crous P."/>
            <person name="Grigoriev I."/>
        </authorList>
    </citation>
    <scope>NUCLEOTIDE SEQUENCE</scope>
    <source>
        <strain evidence="2">CBS 269.34</strain>
    </source>
</reference>
<keyword evidence="3" id="KW-1185">Reference proteome</keyword>